<name>A0ABV1A0Y9_9TELE</name>
<dbReference type="EMBL" id="JAHRIP010077464">
    <property type="protein sequence ID" value="MEQ2311747.1"/>
    <property type="molecule type" value="Genomic_DNA"/>
</dbReference>
<comment type="caution">
    <text evidence="1">The sequence shown here is derived from an EMBL/GenBank/DDBJ whole genome shotgun (WGS) entry which is preliminary data.</text>
</comment>
<dbReference type="Proteomes" id="UP001469553">
    <property type="component" value="Unassembled WGS sequence"/>
</dbReference>
<organism evidence="1 2">
    <name type="scientific">Ameca splendens</name>
    <dbReference type="NCBI Taxonomy" id="208324"/>
    <lineage>
        <taxon>Eukaryota</taxon>
        <taxon>Metazoa</taxon>
        <taxon>Chordata</taxon>
        <taxon>Craniata</taxon>
        <taxon>Vertebrata</taxon>
        <taxon>Euteleostomi</taxon>
        <taxon>Actinopterygii</taxon>
        <taxon>Neopterygii</taxon>
        <taxon>Teleostei</taxon>
        <taxon>Neoteleostei</taxon>
        <taxon>Acanthomorphata</taxon>
        <taxon>Ovalentaria</taxon>
        <taxon>Atherinomorphae</taxon>
        <taxon>Cyprinodontiformes</taxon>
        <taxon>Goodeidae</taxon>
        <taxon>Ameca</taxon>
    </lineage>
</organism>
<sequence>MQKWLEYMEFRAWLQPVDAATATTTNSTTTAAVSTTTTSVGKSHGLRASFGSNVCILPCSTTHTHLTKVYLSCSRQSFQIQKWRNHSPVEKTKLAKF</sequence>
<keyword evidence="2" id="KW-1185">Reference proteome</keyword>
<reference evidence="1 2" key="1">
    <citation type="submission" date="2021-06" db="EMBL/GenBank/DDBJ databases">
        <authorList>
            <person name="Palmer J.M."/>
        </authorList>
    </citation>
    <scope>NUCLEOTIDE SEQUENCE [LARGE SCALE GENOMIC DNA]</scope>
    <source>
        <strain evidence="1 2">AS_MEX2019</strain>
        <tissue evidence="1">Muscle</tissue>
    </source>
</reference>
<gene>
    <name evidence="1" type="ORF">AMECASPLE_023843</name>
</gene>
<accession>A0ABV1A0Y9</accession>
<proteinExistence type="predicted"/>
<evidence type="ECO:0000313" key="2">
    <source>
        <dbReference type="Proteomes" id="UP001469553"/>
    </source>
</evidence>
<protein>
    <submittedName>
        <fullName evidence="1">Uncharacterized protein</fullName>
    </submittedName>
</protein>
<evidence type="ECO:0000313" key="1">
    <source>
        <dbReference type="EMBL" id="MEQ2311747.1"/>
    </source>
</evidence>